<evidence type="ECO:0000256" key="4">
    <source>
        <dbReference type="ARBA" id="ARBA00012599"/>
    </source>
</evidence>
<evidence type="ECO:0000256" key="5">
    <source>
        <dbReference type="ARBA" id="ARBA00022475"/>
    </source>
</evidence>
<dbReference type="InterPro" id="IPR050546">
    <property type="entry name" value="Glycosyl_Hydrlase_16"/>
</dbReference>
<keyword evidence="6" id="KW-0325">Glycoprotein</keyword>
<keyword evidence="7" id="KW-0378">Hydrolase</keyword>
<comment type="similarity">
    <text evidence="3">Belongs to the glycosyl hydrolase 16 family.</text>
</comment>
<evidence type="ECO:0000313" key="16">
    <source>
        <dbReference type="EMBL" id="KAF7183266.1"/>
    </source>
</evidence>
<dbReference type="EC" id="3.2.1.6" evidence="4"/>
<keyword evidence="8" id="KW-0119">Carbohydrate metabolism</keyword>
<evidence type="ECO:0000256" key="3">
    <source>
        <dbReference type="ARBA" id="ARBA00006865"/>
    </source>
</evidence>
<feature type="transmembrane region" description="Helical" evidence="13">
    <location>
        <begin position="20"/>
        <end position="41"/>
    </location>
</feature>
<evidence type="ECO:0000313" key="17">
    <source>
        <dbReference type="Proteomes" id="UP000641853"/>
    </source>
</evidence>
<dbReference type="AlphaFoldDB" id="A0A8H6R222"/>
<proteinExistence type="inferred from homology"/>
<evidence type="ECO:0000256" key="1">
    <source>
        <dbReference type="ARBA" id="ARBA00000124"/>
    </source>
</evidence>
<keyword evidence="8" id="KW-0136">Cellulose degradation</keyword>
<dbReference type="EMBL" id="JACBAE010001197">
    <property type="protein sequence ID" value="KAF7170947.1"/>
    <property type="molecule type" value="Genomic_DNA"/>
</dbReference>
<evidence type="ECO:0000256" key="13">
    <source>
        <dbReference type="SAM" id="Phobius"/>
    </source>
</evidence>
<evidence type="ECO:0000259" key="14">
    <source>
        <dbReference type="PROSITE" id="PS51762"/>
    </source>
</evidence>
<dbReference type="Gene3D" id="2.60.120.200">
    <property type="match status" value="1"/>
</dbReference>
<comment type="catalytic activity">
    <reaction evidence="1">
        <text>Endohydrolysis of (1-&gt;3)- or (1-&gt;4)-linkages in beta-D-glucans when the glucose residue whose reducing group is involved in the linkage to be hydrolyzed is itself substituted at C-3.</text>
        <dbReference type="EC" id="3.2.1.6"/>
    </reaction>
</comment>
<dbReference type="PANTHER" id="PTHR10963:SF42">
    <property type="entry name" value="PUTATIVE (AFU_ORTHOLOGUE AFUA_5G02280)-RELATED"/>
    <property type="match status" value="1"/>
</dbReference>
<evidence type="ECO:0000256" key="2">
    <source>
        <dbReference type="ARBA" id="ARBA00004609"/>
    </source>
</evidence>
<keyword evidence="13" id="KW-1133">Transmembrane helix</keyword>
<organism evidence="16 17">
    <name type="scientific">Aspergillus felis</name>
    <dbReference type="NCBI Taxonomy" id="1287682"/>
    <lineage>
        <taxon>Eukaryota</taxon>
        <taxon>Fungi</taxon>
        <taxon>Dikarya</taxon>
        <taxon>Ascomycota</taxon>
        <taxon>Pezizomycotina</taxon>
        <taxon>Eurotiomycetes</taxon>
        <taxon>Eurotiomycetidae</taxon>
        <taxon>Eurotiales</taxon>
        <taxon>Aspergillaceae</taxon>
        <taxon>Aspergillus</taxon>
        <taxon>Aspergillus subgen. Fumigati</taxon>
    </lineage>
</organism>
<sequence>MFEAQRNKNMGRTWSPKLKFAIALGAGGVLAAVITGVILGTRSARHYPEYRPMHYSLLTTYEGESFFDGFDYYHGPDPTKGFVRYVDGADAASRNLTYAGPSSAVIRVDATGQLASSRSPVGRRSVRLHSKTNYSEGLFIFDVLHSPYGCGTWPAIWLTDPSNWPMNGEIDIMEATNTAMTGNQVTLHTSQGCTMDVERKETGTPLLTECYGARNNNAGCGVKGDVDTYGAVFNENGGGVYAMELRSDGIRIWFFPRHHIPTNINASTTLDPSSWGTPLADFPGTKCDIKSHFKNLKIIINIDLCGQLGGEPRYYNDESGCPGTCTDFVARNPSNFTTAFWEIGSIKIYHGEGCC</sequence>
<keyword evidence="10" id="KW-0449">Lipoprotein</keyword>
<dbReference type="Proteomes" id="UP000641853">
    <property type="component" value="Unassembled WGS sequence"/>
</dbReference>
<dbReference type="CDD" id="cd02181">
    <property type="entry name" value="GH16_fungal_Lam16A_glucanase"/>
    <property type="match status" value="1"/>
</dbReference>
<protein>
    <recommendedName>
        <fullName evidence="4">endo-1,3(4)-beta-glucanase</fullName>
        <ecNumber evidence="4">3.2.1.6</ecNumber>
    </recommendedName>
</protein>
<comment type="caution">
    <text evidence="16">The sequence shown here is derived from an EMBL/GenBank/DDBJ whole genome shotgun (WGS) entry which is preliminary data.</text>
</comment>
<evidence type="ECO:0000256" key="6">
    <source>
        <dbReference type="ARBA" id="ARBA00022622"/>
    </source>
</evidence>
<dbReference type="OrthoDB" id="192832at2759"/>
<keyword evidence="11" id="KW-0326">Glycosidase</keyword>
<comment type="subcellular location">
    <subcellularLocation>
        <location evidence="2">Cell membrane</location>
        <topology evidence="2">Lipid-anchor</topology>
        <topology evidence="2">GPI-anchor</topology>
    </subcellularLocation>
</comment>
<dbReference type="GO" id="GO:0005886">
    <property type="term" value="C:plasma membrane"/>
    <property type="evidence" value="ECO:0007669"/>
    <property type="project" value="UniProtKB-SubCell"/>
</dbReference>
<evidence type="ECO:0000256" key="7">
    <source>
        <dbReference type="ARBA" id="ARBA00022801"/>
    </source>
</evidence>
<keyword evidence="9 13" id="KW-0472">Membrane</keyword>
<evidence type="ECO:0000313" key="15">
    <source>
        <dbReference type="EMBL" id="KAF7170947.1"/>
    </source>
</evidence>
<keyword evidence="17" id="KW-1185">Reference proteome</keyword>
<reference evidence="16" key="1">
    <citation type="submission" date="2020-06" db="EMBL/GenBank/DDBJ databases">
        <title>Draft genome sequences of strains closely related to Aspergillus parafelis and Aspergillus hiratsukae.</title>
        <authorList>
            <person name="Dos Santos R.A.C."/>
            <person name="Rivero-Menendez O."/>
            <person name="Steenwyk J.L."/>
            <person name="Mead M.E."/>
            <person name="Goldman G.H."/>
            <person name="Alastruey-Izquierdo A."/>
            <person name="Rokas A."/>
        </authorList>
    </citation>
    <scope>NUCLEOTIDE SEQUENCE</scope>
    <source>
        <strain evidence="15">CNM-CM5623</strain>
        <strain evidence="16">CNM-CM7691</strain>
    </source>
</reference>
<dbReference type="InterPro" id="IPR000757">
    <property type="entry name" value="Beta-glucanase-like"/>
</dbReference>
<keyword evidence="5" id="KW-1003">Cell membrane</keyword>
<feature type="domain" description="GH16" evidence="14">
    <location>
        <begin position="54"/>
        <end position="320"/>
    </location>
</feature>
<dbReference type="FunFam" id="2.60.120.200:FF:000114">
    <property type="entry name" value="Probable endo-1,3(4)-beta-glucanase NFIA_089530"/>
    <property type="match status" value="1"/>
</dbReference>
<dbReference type="GO" id="GO:0030245">
    <property type="term" value="P:cellulose catabolic process"/>
    <property type="evidence" value="ECO:0007669"/>
    <property type="project" value="UniProtKB-KW"/>
</dbReference>
<dbReference type="Proteomes" id="UP000654922">
    <property type="component" value="Unassembled WGS sequence"/>
</dbReference>
<evidence type="ECO:0000256" key="9">
    <source>
        <dbReference type="ARBA" id="ARBA00023136"/>
    </source>
</evidence>
<dbReference type="EMBL" id="JACBAG010001734">
    <property type="protein sequence ID" value="KAF7183266.1"/>
    <property type="molecule type" value="Genomic_DNA"/>
</dbReference>
<evidence type="ECO:0000256" key="12">
    <source>
        <dbReference type="ARBA" id="ARBA00057650"/>
    </source>
</evidence>
<comment type="function">
    <text evidence="12">Mixed-linked glucanase involved in the degradation of complex natural cellulosic substrates.</text>
</comment>
<dbReference type="SUPFAM" id="SSF49899">
    <property type="entry name" value="Concanavalin A-like lectins/glucanases"/>
    <property type="match status" value="1"/>
</dbReference>
<evidence type="ECO:0000256" key="10">
    <source>
        <dbReference type="ARBA" id="ARBA00023288"/>
    </source>
</evidence>
<dbReference type="InterPro" id="IPR013320">
    <property type="entry name" value="ConA-like_dom_sf"/>
</dbReference>
<accession>A0A8H6R222</accession>
<dbReference type="GO" id="GO:0098552">
    <property type="term" value="C:side of membrane"/>
    <property type="evidence" value="ECO:0007669"/>
    <property type="project" value="UniProtKB-KW"/>
</dbReference>
<dbReference type="PROSITE" id="PS51762">
    <property type="entry name" value="GH16_2"/>
    <property type="match status" value="1"/>
</dbReference>
<evidence type="ECO:0000256" key="8">
    <source>
        <dbReference type="ARBA" id="ARBA00023001"/>
    </source>
</evidence>
<dbReference type="GO" id="GO:0052861">
    <property type="term" value="F:endo-1,3(4)-beta-glucanase activity"/>
    <property type="evidence" value="ECO:0007669"/>
    <property type="project" value="UniProtKB-EC"/>
</dbReference>
<keyword evidence="13" id="KW-0812">Transmembrane</keyword>
<dbReference type="Pfam" id="PF26113">
    <property type="entry name" value="GH16_XgeA"/>
    <property type="match status" value="1"/>
</dbReference>
<dbReference type="PANTHER" id="PTHR10963">
    <property type="entry name" value="GLYCOSYL HYDROLASE-RELATED"/>
    <property type="match status" value="1"/>
</dbReference>
<gene>
    <name evidence="15" type="ORF">CNMCM5623_003394</name>
    <name evidence="16" type="ORF">CNMCM7691_003179</name>
</gene>
<name>A0A8H6R222_9EURO</name>
<keyword evidence="6" id="KW-0336">GPI-anchor</keyword>
<keyword evidence="8" id="KW-0624">Polysaccharide degradation</keyword>
<evidence type="ECO:0000256" key="11">
    <source>
        <dbReference type="ARBA" id="ARBA00023295"/>
    </source>
</evidence>